<dbReference type="eggNOG" id="ENOG502S5KS">
    <property type="taxonomic scope" value="Eukaryota"/>
</dbReference>
<organism evidence="2 3">
    <name type="scientific">Dactylellina haptotyla (strain CBS 200.50)</name>
    <name type="common">Nematode-trapping fungus</name>
    <name type="synonym">Monacrosporium haptotylum</name>
    <dbReference type="NCBI Taxonomy" id="1284197"/>
    <lineage>
        <taxon>Eukaryota</taxon>
        <taxon>Fungi</taxon>
        <taxon>Dikarya</taxon>
        <taxon>Ascomycota</taxon>
        <taxon>Pezizomycotina</taxon>
        <taxon>Orbiliomycetes</taxon>
        <taxon>Orbiliales</taxon>
        <taxon>Orbiliaceae</taxon>
        <taxon>Dactylellina</taxon>
    </lineage>
</organism>
<feature type="transmembrane region" description="Helical" evidence="1">
    <location>
        <begin position="588"/>
        <end position="607"/>
    </location>
</feature>
<dbReference type="OrthoDB" id="5392263at2759"/>
<proteinExistence type="predicted"/>
<evidence type="ECO:0000313" key="3">
    <source>
        <dbReference type="Proteomes" id="UP000015100"/>
    </source>
</evidence>
<reference evidence="2 3" key="1">
    <citation type="journal article" date="2013" name="PLoS Genet.">
        <title>Genomic mechanisms accounting for the adaptation to parasitism in nematode-trapping fungi.</title>
        <authorList>
            <person name="Meerupati T."/>
            <person name="Andersson K.M."/>
            <person name="Friman E."/>
            <person name="Kumar D."/>
            <person name="Tunlid A."/>
            <person name="Ahren D."/>
        </authorList>
    </citation>
    <scope>NUCLEOTIDE SEQUENCE [LARGE SCALE GENOMIC DNA]</scope>
    <source>
        <strain evidence="2 3">CBS 200.50</strain>
    </source>
</reference>
<evidence type="ECO:0000313" key="2">
    <source>
        <dbReference type="EMBL" id="EPS37878.1"/>
    </source>
</evidence>
<feature type="transmembrane region" description="Helical" evidence="1">
    <location>
        <begin position="375"/>
        <end position="395"/>
    </location>
</feature>
<accession>S8BF55</accession>
<dbReference type="AlphaFoldDB" id="S8BF55"/>
<dbReference type="EMBL" id="AQGS01000598">
    <property type="protein sequence ID" value="EPS37878.1"/>
    <property type="molecule type" value="Genomic_DNA"/>
</dbReference>
<keyword evidence="3" id="KW-1185">Reference proteome</keyword>
<sequence length="695" mass="78559">MLLWMVSLLPGAYARGYDPESCCMQAYLLNRSRTQLPWDVCLTKNRNVTGVFPVITSTLGWCKENCGSGSSLNSRLEWLPILTTWIFPMLVLLANLPVGDLPQRFISDWDLLKYVNMFWPYIEWVSVLGDPASAFCAAYSTLIKDFICSFYLLRRKLDPLDRSLIGLAMVASRTRPEEYKLGAFLPNAFSRAISDLLVNPKLSVDRQLREHLFALRNTFDDKNLILPALFLTEVREILDAFETEDTTGQQLRDQLLKLDKMLNPEVPESPVVEKPPRNFSFREWFRTKIMGQKPTPIPIVVDEPVLPLLIAAIKNVIGIWADVPPTPVVVDEAEIARVAAKVDRSVDLEGKPVRVLPSDTIRLIIQAIGRSRANFLTSVAFPMVLVFANIINTFSSAYRQLGDEDTAQGIAYGTWYMWILILSVSSNTTASSAKTQFVRDALRTSAGIRPKQIFVESVMSRNIYGNNANWFRWMQNAGVRPMFRIGILGPEDKESRFHFGWYIIWQLVGWLWVGFACANAAAVAFTTPTVGLGCRSFNHVLYAGGTLLAAMFRVFKREVFEQRDAFPAQQKHKIQHTISARTQDVCAVLYHIICTINVLVLSLGTLFQITGVYNNCKCQALFGDDNSVIDISAPTTKSRANAARYWLSMAYVAYTTAWVACGLAICTRAFIFWVLDKNFRDDTEEEKENEDEDED</sequence>
<keyword evidence="1" id="KW-1133">Transmembrane helix</keyword>
<evidence type="ECO:0000256" key="1">
    <source>
        <dbReference type="SAM" id="Phobius"/>
    </source>
</evidence>
<keyword evidence="1" id="KW-0472">Membrane</keyword>
<feature type="transmembrane region" description="Helical" evidence="1">
    <location>
        <begin position="537"/>
        <end position="555"/>
    </location>
</feature>
<feature type="transmembrane region" description="Helical" evidence="1">
    <location>
        <begin position="651"/>
        <end position="675"/>
    </location>
</feature>
<dbReference type="HOGENOM" id="CLU_396387_0_0_1"/>
<comment type="caution">
    <text evidence="2">The sequence shown here is derived from an EMBL/GenBank/DDBJ whole genome shotgun (WGS) entry which is preliminary data.</text>
</comment>
<feature type="transmembrane region" description="Helical" evidence="1">
    <location>
        <begin position="502"/>
        <end position="525"/>
    </location>
</feature>
<dbReference type="Proteomes" id="UP000015100">
    <property type="component" value="Unassembled WGS sequence"/>
</dbReference>
<gene>
    <name evidence="2" type="ORF">H072_8498</name>
</gene>
<reference evidence="3" key="2">
    <citation type="submission" date="2013-04" db="EMBL/GenBank/DDBJ databases">
        <title>Genomic mechanisms accounting for the adaptation to parasitism in nematode-trapping fungi.</title>
        <authorList>
            <person name="Ahren D.G."/>
        </authorList>
    </citation>
    <scope>NUCLEOTIDE SEQUENCE [LARGE SCALE GENOMIC DNA]</scope>
    <source>
        <strain evidence="3">CBS 200.50</strain>
    </source>
</reference>
<name>S8BF55_DACHA</name>
<protein>
    <submittedName>
        <fullName evidence="2">Uncharacterized protein</fullName>
    </submittedName>
</protein>
<keyword evidence="1" id="KW-0812">Transmembrane</keyword>